<dbReference type="InterPro" id="IPR023801">
    <property type="entry name" value="His_deacetylse_dom"/>
</dbReference>
<dbReference type="KEGG" id="bmei:Spa11_03360"/>
<dbReference type="PANTHER" id="PTHR10625:SF10">
    <property type="entry name" value="HISTONE DEACETYLASE HDAC1"/>
    <property type="match status" value="1"/>
</dbReference>
<keyword evidence="3" id="KW-0378">Hydrolase</keyword>
<comment type="similarity">
    <text evidence="1">Belongs to the histone deacetylase family.</text>
</comment>
<keyword evidence="4" id="KW-1185">Reference proteome</keyword>
<dbReference type="AlphaFoldDB" id="A0A518K2Y5"/>
<dbReference type="PANTHER" id="PTHR10625">
    <property type="entry name" value="HISTONE DEACETYLASE HDAC1-RELATED"/>
    <property type="match status" value="1"/>
</dbReference>
<protein>
    <submittedName>
        <fullName evidence="3">Histone deacetylase-like amidohydrolase</fullName>
        <ecNumber evidence="3">3.5.1.-</ecNumber>
    </submittedName>
</protein>
<accession>A0A518K2Y5</accession>
<dbReference type="GO" id="GO:0004407">
    <property type="term" value="F:histone deacetylase activity"/>
    <property type="evidence" value="ECO:0007669"/>
    <property type="project" value="TreeGrafter"/>
</dbReference>
<dbReference type="EC" id="3.5.1.-" evidence="3"/>
<gene>
    <name evidence="3" type="primary">hdaH_1</name>
    <name evidence="3" type="ORF">Spa11_03360</name>
</gene>
<evidence type="ECO:0000256" key="1">
    <source>
        <dbReference type="ARBA" id="ARBA00005947"/>
    </source>
</evidence>
<evidence type="ECO:0000313" key="4">
    <source>
        <dbReference type="Proteomes" id="UP000316426"/>
    </source>
</evidence>
<sequence length="322" mass="34473">MTLLYTDPRFRDHETGGHPECPARIEQVVGRLERGGLLARCERPDWRPVSDQRLLLCHDADYLAAVRALAARGGGRAEVDTVVSPASVDVAALGVGAACDAVERVVRGEAKRAFCAVRPPGHHAIREGAMGFCLFGNAAIAARVAMDELGLDRVLVVDWDVHHGNGTQAEFYSDPRVGFLSMHRWPFYPGTGAADETGTGDGLGTTVNLPVTMGTSRDRCTSLFARELGDLADKLRPQLVILSAGFDAHRTDPVGSLGWEVEDFVSLTQSVIDVAAAHCDGRLVSLLEGGYNPPVLADCVAAHVGELLDRDQAETSDAQLLQ</sequence>
<dbReference type="EMBL" id="CP036349">
    <property type="protein sequence ID" value="QDV72164.1"/>
    <property type="molecule type" value="Genomic_DNA"/>
</dbReference>
<name>A0A518K2Y5_9BACT</name>
<dbReference type="InterPro" id="IPR000286">
    <property type="entry name" value="HDACs"/>
</dbReference>
<dbReference type="InterPro" id="IPR023696">
    <property type="entry name" value="Ureohydrolase_dom_sf"/>
</dbReference>
<dbReference type="SUPFAM" id="SSF52768">
    <property type="entry name" value="Arginase/deacetylase"/>
    <property type="match status" value="1"/>
</dbReference>
<dbReference type="InterPro" id="IPR037138">
    <property type="entry name" value="His_deacetylse_dom_sf"/>
</dbReference>
<dbReference type="PRINTS" id="PR01270">
    <property type="entry name" value="HDASUPER"/>
</dbReference>
<dbReference type="Proteomes" id="UP000316426">
    <property type="component" value="Chromosome"/>
</dbReference>
<reference evidence="3 4" key="1">
    <citation type="submission" date="2019-02" db="EMBL/GenBank/DDBJ databases">
        <title>Deep-cultivation of Planctomycetes and their phenomic and genomic characterization uncovers novel biology.</title>
        <authorList>
            <person name="Wiegand S."/>
            <person name="Jogler M."/>
            <person name="Boedeker C."/>
            <person name="Pinto D."/>
            <person name="Vollmers J."/>
            <person name="Rivas-Marin E."/>
            <person name="Kohn T."/>
            <person name="Peeters S.H."/>
            <person name="Heuer A."/>
            <person name="Rast P."/>
            <person name="Oberbeckmann S."/>
            <person name="Bunk B."/>
            <person name="Jeske O."/>
            <person name="Meyerdierks A."/>
            <person name="Storesund J.E."/>
            <person name="Kallscheuer N."/>
            <person name="Luecker S."/>
            <person name="Lage O.M."/>
            <person name="Pohl T."/>
            <person name="Merkel B.J."/>
            <person name="Hornburger P."/>
            <person name="Mueller R.-W."/>
            <person name="Bruemmer F."/>
            <person name="Labrenz M."/>
            <person name="Spormann A.M."/>
            <person name="Op den Camp H."/>
            <person name="Overmann J."/>
            <person name="Amann R."/>
            <person name="Jetten M.S.M."/>
            <person name="Mascher T."/>
            <person name="Medema M.H."/>
            <person name="Devos D.P."/>
            <person name="Kaster A.-K."/>
            <person name="Ovreas L."/>
            <person name="Rohde M."/>
            <person name="Galperin M.Y."/>
            <person name="Jogler C."/>
        </authorList>
    </citation>
    <scope>NUCLEOTIDE SEQUENCE [LARGE SCALE GENOMIC DNA]</scope>
    <source>
        <strain evidence="3 4">Spa11</strain>
    </source>
</reference>
<evidence type="ECO:0000259" key="2">
    <source>
        <dbReference type="Pfam" id="PF00850"/>
    </source>
</evidence>
<dbReference type="GO" id="GO:0040029">
    <property type="term" value="P:epigenetic regulation of gene expression"/>
    <property type="evidence" value="ECO:0007669"/>
    <property type="project" value="TreeGrafter"/>
</dbReference>
<dbReference type="Pfam" id="PF00850">
    <property type="entry name" value="Hist_deacetyl"/>
    <property type="match status" value="1"/>
</dbReference>
<dbReference type="GO" id="GO:0016787">
    <property type="term" value="F:hydrolase activity"/>
    <property type="evidence" value="ECO:0007669"/>
    <property type="project" value="UniProtKB-KW"/>
</dbReference>
<evidence type="ECO:0000313" key="3">
    <source>
        <dbReference type="EMBL" id="QDV72164.1"/>
    </source>
</evidence>
<proteinExistence type="inferred from homology"/>
<organism evidence="3 4">
    <name type="scientific">Botrimarina mediterranea</name>
    <dbReference type="NCBI Taxonomy" id="2528022"/>
    <lineage>
        <taxon>Bacteria</taxon>
        <taxon>Pseudomonadati</taxon>
        <taxon>Planctomycetota</taxon>
        <taxon>Planctomycetia</taxon>
        <taxon>Pirellulales</taxon>
        <taxon>Lacipirellulaceae</taxon>
        <taxon>Botrimarina</taxon>
    </lineage>
</organism>
<dbReference type="RefSeq" id="WP_145105942.1">
    <property type="nucleotide sequence ID" value="NZ_CP036349.1"/>
</dbReference>
<dbReference type="Gene3D" id="3.40.800.20">
    <property type="entry name" value="Histone deacetylase domain"/>
    <property type="match status" value="1"/>
</dbReference>
<feature type="domain" description="Histone deacetylase" evidence="2">
    <location>
        <begin position="18"/>
        <end position="306"/>
    </location>
</feature>
<dbReference type="CDD" id="cd09992">
    <property type="entry name" value="HDAC_classII"/>
    <property type="match status" value="1"/>
</dbReference>